<dbReference type="GO" id="GO:0008017">
    <property type="term" value="F:microtubule binding"/>
    <property type="evidence" value="ECO:0007669"/>
    <property type="project" value="TreeGrafter"/>
</dbReference>
<feature type="domain" description="CH-like" evidence="2">
    <location>
        <begin position="53"/>
        <end position="124"/>
    </location>
</feature>
<organism evidence="4 6">
    <name type="scientific">Dracunculus medinensis</name>
    <name type="common">Guinea worm</name>
    <dbReference type="NCBI Taxonomy" id="318479"/>
    <lineage>
        <taxon>Eukaryota</taxon>
        <taxon>Metazoa</taxon>
        <taxon>Ecdysozoa</taxon>
        <taxon>Nematoda</taxon>
        <taxon>Chromadorea</taxon>
        <taxon>Rhabditida</taxon>
        <taxon>Spirurina</taxon>
        <taxon>Dracunculoidea</taxon>
        <taxon>Dracunculidae</taxon>
        <taxon>Dracunculus</taxon>
    </lineage>
</organism>
<accession>A0A0N4U5B8</accession>
<reference evidence="3 5" key="2">
    <citation type="submission" date="2018-11" db="EMBL/GenBank/DDBJ databases">
        <authorList>
            <consortium name="Pathogen Informatics"/>
        </authorList>
    </citation>
    <scope>NUCLEOTIDE SEQUENCE [LARGE SCALE GENOMIC DNA]</scope>
</reference>
<dbReference type="STRING" id="318479.A0A0N4U5B8"/>
<name>A0A0N4U5B8_DRAME</name>
<dbReference type="InterPro" id="IPR052111">
    <property type="entry name" value="Spermatogenesis_Ciliary_MAP"/>
</dbReference>
<dbReference type="PANTHER" id="PTHR12509:SF9">
    <property type="entry name" value="SPERM FLAGELLAR PROTEIN 1 ISOFORM X1"/>
    <property type="match status" value="1"/>
</dbReference>
<dbReference type="GO" id="GO:0005930">
    <property type="term" value="C:axoneme"/>
    <property type="evidence" value="ECO:0007669"/>
    <property type="project" value="TreeGrafter"/>
</dbReference>
<proteinExistence type="predicted"/>
<dbReference type="WBParaSite" id="DME_0000203401-mRNA-1">
    <property type="protein sequence ID" value="DME_0000203401-mRNA-1"/>
    <property type="gene ID" value="DME_0000203401"/>
</dbReference>
<evidence type="ECO:0000313" key="3">
    <source>
        <dbReference type="EMBL" id="VDN56421.1"/>
    </source>
</evidence>
<evidence type="ECO:0000313" key="5">
    <source>
        <dbReference type="Proteomes" id="UP000274756"/>
    </source>
</evidence>
<feature type="region of interest" description="Disordered" evidence="1">
    <location>
        <begin position="131"/>
        <end position="150"/>
    </location>
</feature>
<evidence type="ECO:0000259" key="2">
    <source>
        <dbReference type="Pfam" id="PF06294"/>
    </source>
</evidence>
<protein>
    <submittedName>
        <fullName evidence="6">CH_2 domain-containing protein</fullName>
    </submittedName>
</protein>
<feature type="compositionally biased region" description="Polar residues" evidence="1">
    <location>
        <begin position="277"/>
        <end position="296"/>
    </location>
</feature>
<dbReference type="Proteomes" id="UP000038040">
    <property type="component" value="Unplaced"/>
</dbReference>
<dbReference type="FunFam" id="1.10.418.10:FF:000059">
    <property type="entry name" value="RIKEN cDNA 6430531B16 gene"/>
    <property type="match status" value="1"/>
</dbReference>
<dbReference type="GO" id="GO:0051493">
    <property type="term" value="P:regulation of cytoskeleton organization"/>
    <property type="evidence" value="ECO:0007669"/>
    <property type="project" value="TreeGrafter"/>
</dbReference>
<dbReference type="Gene3D" id="1.10.418.10">
    <property type="entry name" value="Calponin-like domain"/>
    <property type="match status" value="1"/>
</dbReference>
<keyword evidence="5" id="KW-1185">Reference proteome</keyword>
<dbReference type="Proteomes" id="UP000274756">
    <property type="component" value="Unassembled WGS sequence"/>
</dbReference>
<dbReference type="OrthoDB" id="193300at2759"/>
<dbReference type="InterPro" id="IPR036872">
    <property type="entry name" value="CH_dom_sf"/>
</dbReference>
<evidence type="ECO:0000313" key="4">
    <source>
        <dbReference type="Proteomes" id="UP000038040"/>
    </source>
</evidence>
<evidence type="ECO:0000256" key="1">
    <source>
        <dbReference type="SAM" id="MobiDB-lite"/>
    </source>
</evidence>
<dbReference type="InterPro" id="IPR010441">
    <property type="entry name" value="CH_2"/>
</dbReference>
<evidence type="ECO:0000313" key="6">
    <source>
        <dbReference type="WBParaSite" id="DME_0000203401-mRNA-1"/>
    </source>
</evidence>
<dbReference type="AlphaFoldDB" id="A0A0N4U5B8"/>
<reference evidence="6" key="1">
    <citation type="submission" date="2017-02" db="UniProtKB">
        <authorList>
            <consortium name="WormBaseParasite"/>
        </authorList>
    </citation>
    <scope>IDENTIFICATION</scope>
</reference>
<feature type="region of interest" description="Disordered" evidence="1">
    <location>
        <begin position="275"/>
        <end position="296"/>
    </location>
</feature>
<dbReference type="PANTHER" id="PTHR12509">
    <property type="entry name" value="SPERMATOGENESIS-ASSOCIATED 4-RELATED"/>
    <property type="match status" value="1"/>
</dbReference>
<gene>
    <name evidence="3" type="ORF">DME_LOCUS6394</name>
</gene>
<dbReference type="EMBL" id="UYYG01001155">
    <property type="protein sequence ID" value="VDN56421.1"/>
    <property type="molecule type" value="Genomic_DNA"/>
</dbReference>
<dbReference type="Pfam" id="PF06294">
    <property type="entry name" value="CH_2"/>
    <property type="match status" value="1"/>
</dbReference>
<sequence>MSLPSLNDNSLDNLYQWLNTVPLSKDIKNIARDFSDGGYVLSEDFLNNLKILVLIAELIAHFLPRYVNLSNFTSVNSKALKRYNWETLNKMVFVHLDLHLNQNLIKKVTLCEPGAIEFVLFRLKEKIEQKQKEGRFKPNRHRSRSANRCGSNVSLNTLGNEFENLQTTNSTANVSEKNSAKHLSPCQQQLPNVLHGESAVFQQKYHELQQALLVKDEHIQKLYARIRHLERLIALKDNRLAEISLQMDKILRFKYADQAANLKSPVTPDLHMDIYSNGGQSSTTTMTQDGIFTSDR</sequence>